<keyword evidence="1" id="KW-0175">Coiled coil</keyword>
<evidence type="ECO:0008006" key="6">
    <source>
        <dbReference type="Google" id="ProtNLM"/>
    </source>
</evidence>
<dbReference type="Gene3D" id="3.30.40.10">
    <property type="entry name" value="Zinc/RING finger domain, C3HC4 (zinc finger)"/>
    <property type="match status" value="1"/>
</dbReference>
<dbReference type="SUPFAM" id="SSF57903">
    <property type="entry name" value="FYVE/PHD zinc finger"/>
    <property type="match status" value="1"/>
</dbReference>
<proteinExistence type="predicted"/>
<dbReference type="EMBL" id="JBEUOH010000027">
    <property type="protein sequence ID" value="KAL0859394.1"/>
    <property type="molecule type" value="Genomic_DNA"/>
</dbReference>
<accession>A0ABR3H3X7</accession>
<dbReference type="InterPro" id="IPR011011">
    <property type="entry name" value="Znf_FYVE_PHD"/>
</dbReference>
<organism evidence="4 5">
    <name type="scientific">Loxostege sticticalis</name>
    <name type="common">Beet webworm moth</name>
    <dbReference type="NCBI Taxonomy" id="481309"/>
    <lineage>
        <taxon>Eukaryota</taxon>
        <taxon>Metazoa</taxon>
        <taxon>Ecdysozoa</taxon>
        <taxon>Arthropoda</taxon>
        <taxon>Hexapoda</taxon>
        <taxon>Insecta</taxon>
        <taxon>Pterygota</taxon>
        <taxon>Neoptera</taxon>
        <taxon>Endopterygota</taxon>
        <taxon>Lepidoptera</taxon>
        <taxon>Glossata</taxon>
        <taxon>Ditrysia</taxon>
        <taxon>Pyraloidea</taxon>
        <taxon>Crambidae</taxon>
        <taxon>Pyraustinae</taxon>
        <taxon>Loxostege</taxon>
    </lineage>
</organism>
<comment type="caution">
    <text evidence="4">The sequence shown here is derived from an EMBL/GenBank/DDBJ whole genome shotgun (WGS) entry which is preliminary data.</text>
</comment>
<dbReference type="Pfam" id="PF25298">
    <property type="entry name" value="Baculo_FP_2nd"/>
    <property type="match status" value="1"/>
</dbReference>
<dbReference type="CDD" id="cd15489">
    <property type="entry name" value="PHD_SF"/>
    <property type="match status" value="1"/>
</dbReference>
<sequence length="335" mass="37915">MVLVKCGSCKKNITKKAPGLVCSRCNITVHSDPSCAKLSNKQINTLRNSPSIEWSCEECMKNVSRRSSFFTPDEEADDDDSVAGSPLNTQQIDTQKLIKDISRELKKTFREEIGNLETSIDFMSEQLSTIDQTLKKHDNKIKELENKNQNLQNINKNLELRVSILEQEVKSFQQKSLSNMVEIAGLPEPSLKDVEKVLETLASELNTNVSDIQSSKRLPSSKDRSGPILVEMKTKAAQKQWIEAGKEKCLSVGTILPDSPKEVAEQRVYIREALTKHLKTLLYNTKAKLNKIVQYIWCRDGKVLVRKGPNTKIYYVRSDNDIELLLNQLDSSKTN</sequence>
<dbReference type="InterPro" id="IPR013083">
    <property type="entry name" value="Znf_RING/FYVE/PHD"/>
</dbReference>
<evidence type="ECO:0000259" key="2">
    <source>
        <dbReference type="Pfam" id="PF03258"/>
    </source>
</evidence>
<feature type="coiled-coil region" evidence="1">
    <location>
        <begin position="127"/>
        <end position="175"/>
    </location>
</feature>
<dbReference type="Proteomes" id="UP001549920">
    <property type="component" value="Unassembled WGS sequence"/>
</dbReference>
<dbReference type="PANTHER" id="PTHR37445:SF3">
    <property type="entry name" value="ZINC FINGER PHD-TYPE DOMAIN-CONTAINING PROTEIN"/>
    <property type="match status" value="1"/>
</dbReference>
<protein>
    <recommendedName>
        <fullName evidence="6">Zinc finger DNA binding protein</fullName>
    </recommendedName>
</protein>
<feature type="domain" description="FP protein N-terminal" evidence="2">
    <location>
        <begin position="179"/>
        <end position="270"/>
    </location>
</feature>
<dbReference type="Gene3D" id="1.20.5.170">
    <property type="match status" value="1"/>
</dbReference>
<dbReference type="Pfam" id="PF03258">
    <property type="entry name" value="Baculo_FP"/>
    <property type="match status" value="1"/>
</dbReference>
<dbReference type="InterPro" id="IPR004941">
    <property type="entry name" value="FP_N"/>
</dbReference>
<evidence type="ECO:0000313" key="4">
    <source>
        <dbReference type="EMBL" id="KAL0859394.1"/>
    </source>
</evidence>
<gene>
    <name evidence="4" type="ORF">ABMA27_010583</name>
</gene>
<reference evidence="4 5" key="1">
    <citation type="submission" date="2024-06" db="EMBL/GenBank/DDBJ databases">
        <title>A chromosome-level genome assembly of beet webworm, Loxostege sticticalis.</title>
        <authorList>
            <person name="Zhang Y."/>
        </authorList>
    </citation>
    <scope>NUCLEOTIDE SEQUENCE [LARGE SCALE GENOMIC DNA]</scope>
    <source>
        <strain evidence="4">AQ026</strain>
        <tissue evidence="4">Whole body</tissue>
    </source>
</reference>
<keyword evidence="5" id="KW-1185">Reference proteome</keyword>
<evidence type="ECO:0000259" key="3">
    <source>
        <dbReference type="Pfam" id="PF25298"/>
    </source>
</evidence>
<dbReference type="InterPro" id="IPR057251">
    <property type="entry name" value="FP_C"/>
</dbReference>
<evidence type="ECO:0000313" key="5">
    <source>
        <dbReference type="Proteomes" id="UP001549920"/>
    </source>
</evidence>
<name>A0ABR3H3X7_LOXSC</name>
<feature type="domain" description="FP protein C-terminal" evidence="3">
    <location>
        <begin position="275"/>
        <end position="325"/>
    </location>
</feature>
<evidence type="ECO:0000256" key="1">
    <source>
        <dbReference type="SAM" id="Coils"/>
    </source>
</evidence>
<dbReference type="PANTHER" id="PTHR37445">
    <property type="entry name" value="PROTEIN CBG24663"/>
    <property type="match status" value="1"/>
</dbReference>